<dbReference type="CDD" id="cd00780">
    <property type="entry name" value="NTF2"/>
    <property type="match status" value="1"/>
</dbReference>
<dbReference type="OrthoDB" id="6507044at2759"/>
<dbReference type="Pfam" id="PF02136">
    <property type="entry name" value="NTF2"/>
    <property type="match status" value="1"/>
</dbReference>
<dbReference type="InterPro" id="IPR032710">
    <property type="entry name" value="NTF2-like_dom_sf"/>
</dbReference>
<dbReference type="PANTHER" id="PTHR12612">
    <property type="entry name" value="NUCLEAR TRANSPORT FACTOR 2"/>
    <property type="match status" value="1"/>
</dbReference>
<accession>A0A814I731</accession>
<dbReference type="GO" id="GO:0005635">
    <property type="term" value="C:nuclear envelope"/>
    <property type="evidence" value="ECO:0007669"/>
    <property type="project" value="UniProtKB-ARBA"/>
</dbReference>
<protein>
    <recommendedName>
        <fullName evidence="2">NTF2-related export protein</fullName>
    </recommendedName>
</protein>
<sequence>MGDKLTNEQAKEIANAFVQAYYNFFDNGPRENLSHFYVPDSETSQMAFEGNLVKGQQAIVEKLKNLSFQKVSRMVTAVDTQTTVENGIMIQIIGRLQTDNDPAHSFTQSFYLRNSNNTWFILNESFRLLVHNI</sequence>
<keyword evidence="1 2" id="KW-0963">Cytoplasm</keyword>
<dbReference type="InterPro" id="IPR002075">
    <property type="entry name" value="NTF2_dom"/>
</dbReference>
<dbReference type="InterPro" id="IPR045875">
    <property type="entry name" value="NTF2"/>
</dbReference>
<dbReference type="Gene3D" id="3.10.450.50">
    <property type="match status" value="1"/>
</dbReference>
<dbReference type="EMBL" id="CAJNOC010004374">
    <property type="protein sequence ID" value="CAF1019216.1"/>
    <property type="molecule type" value="Genomic_DNA"/>
</dbReference>
<evidence type="ECO:0000313" key="5">
    <source>
        <dbReference type="Proteomes" id="UP000663879"/>
    </source>
</evidence>
<keyword evidence="2" id="KW-0539">Nucleus</keyword>
<evidence type="ECO:0000313" key="4">
    <source>
        <dbReference type="EMBL" id="CAF1019216.1"/>
    </source>
</evidence>
<evidence type="ECO:0000256" key="1">
    <source>
        <dbReference type="ARBA" id="ARBA00022490"/>
    </source>
</evidence>
<comment type="caution">
    <text evidence="4">The sequence shown here is derived from an EMBL/GenBank/DDBJ whole genome shotgun (WGS) entry which is preliminary data.</text>
</comment>
<reference evidence="4" key="1">
    <citation type="submission" date="2021-02" db="EMBL/GenBank/DDBJ databases">
        <authorList>
            <person name="Nowell W R."/>
        </authorList>
    </citation>
    <scope>NUCLEOTIDE SEQUENCE</scope>
    <source>
        <strain evidence="4">Ploen Becks lab</strain>
    </source>
</reference>
<keyword evidence="2" id="KW-0813">Transport</keyword>
<dbReference type="SUPFAM" id="SSF54427">
    <property type="entry name" value="NTF2-like"/>
    <property type="match status" value="1"/>
</dbReference>
<dbReference type="GO" id="GO:0005737">
    <property type="term" value="C:cytoplasm"/>
    <property type="evidence" value="ECO:0007669"/>
    <property type="project" value="UniProtKB-SubCell"/>
</dbReference>
<comment type="function">
    <text evidence="2">Has a role in nuclear-cytoplasmic transport of proteins and mRNAs.</text>
</comment>
<name>A0A814I731_9BILA</name>
<comment type="subcellular location">
    <subcellularLocation>
        <location evidence="2">Cytoplasm</location>
    </subcellularLocation>
    <subcellularLocation>
        <location evidence="2">Nucleus</location>
    </subcellularLocation>
</comment>
<dbReference type="FunFam" id="3.10.450.50:FF:000005">
    <property type="entry name" value="Nuclear transport factor 2"/>
    <property type="match status" value="1"/>
</dbReference>
<organism evidence="4 5">
    <name type="scientific">Brachionus calyciflorus</name>
    <dbReference type="NCBI Taxonomy" id="104777"/>
    <lineage>
        <taxon>Eukaryota</taxon>
        <taxon>Metazoa</taxon>
        <taxon>Spiralia</taxon>
        <taxon>Gnathifera</taxon>
        <taxon>Rotifera</taxon>
        <taxon>Eurotatoria</taxon>
        <taxon>Monogononta</taxon>
        <taxon>Pseudotrocha</taxon>
        <taxon>Ploima</taxon>
        <taxon>Brachionidae</taxon>
        <taxon>Brachionus</taxon>
    </lineage>
</organism>
<dbReference type="Proteomes" id="UP000663879">
    <property type="component" value="Unassembled WGS sequence"/>
</dbReference>
<dbReference type="AlphaFoldDB" id="A0A814I731"/>
<dbReference type="GO" id="GO:0051028">
    <property type="term" value="P:mRNA transport"/>
    <property type="evidence" value="ECO:0007669"/>
    <property type="project" value="UniProtKB-UniRule"/>
</dbReference>
<gene>
    <name evidence="4" type="ORF">OXX778_LOCUS17292</name>
</gene>
<evidence type="ECO:0000256" key="2">
    <source>
        <dbReference type="RuleBase" id="RU369002"/>
    </source>
</evidence>
<keyword evidence="5" id="KW-1185">Reference proteome</keyword>
<evidence type="ECO:0000259" key="3">
    <source>
        <dbReference type="PROSITE" id="PS50177"/>
    </source>
</evidence>
<feature type="domain" description="NTF2" evidence="3">
    <location>
        <begin position="13"/>
        <end position="128"/>
    </location>
</feature>
<dbReference type="InterPro" id="IPR018222">
    <property type="entry name" value="Nuclear_transport_factor_2_euk"/>
</dbReference>
<dbReference type="PROSITE" id="PS50177">
    <property type="entry name" value="NTF2_DOMAIN"/>
    <property type="match status" value="1"/>
</dbReference>
<keyword evidence="2" id="KW-0653">Protein transport</keyword>
<proteinExistence type="predicted"/>
<dbReference type="GO" id="GO:0006606">
    <property type="term" value="P:protein import into nucleus"/>
    <property type="evidence" value="ECO:0007669"/>
    <property type="project" value="UniProtKB-ARBA"/>
</dbReference>